<dbReference type="AlphaFoldDB" id="A0A6A6MVI2"/>
<dbReference type="Pfam" id="PF14223">
    <property type="entry name" value="Retrotran_gag_2"/>
    <property type="match status" value="1"/>
</dbReference>
<accession>A0A6A6MVI2</accession>
<name>A0A6A6MVI2_HEVBR</name>
<dbReference type="PANTHER" id="PTHR47592:SF29">
    <property type="entry name" value="ZINC FINGER, CCHC-TYPE"/>
    <property type="match status" value="1"/>
</dbReference>
<dbReference type="Proteomes" id="UP000467840">
    <property type="component" value="Chromosome 15"/>
</dbReference>
<reference evidence="1 2" key="1">
    <citation type="journal article" date="2020" name="Mol. Plant">
        <title>The Chromosome-Based Rubber Tree Genome Provides New Insights into Spurge Genome Evolution and Rubber Biosynthesis.</title>
        <authorList>
            <person name="Liu J."/>
            <person name="Shi C."/>
            <person name="Shi C.C."/>
            <person name="Li W."/>
            <person name="Zhang Q.J."/>
            <person name="Zhang Y."/>
            <person name="Li K."/>
            <person name="Lu H.F."/>
            <person name="Shi C."/>
            <person name="Zhu S.T."/>
            <person name="Xiao Z.Y."/>
            <person name="Nan H."/>
            <person name="Yue Y."/>
            <person name="Zhu X.G."/>
            <person name="Wu Y."/>
            <person name="Hong X.N."/>
            <person name="Fan G.Y."/>
            <person name="Tong Y."/>
            <person name="Zhang D."/>
            <person name="Mao C.L."/>
            <person name="Liu Y.L."/>
            <person name="Hao S.J."/>
            <person name="Liu W.Q."/>
            <person name="Lv M.Q."/>
            <person name="Zhang H.B."/>
            <person name="Liu Y."/>
            <person name="Hu-Tang G.R."/>
            <person name="Wang J.P."/>
            <person name="Wang J.H."/>
            <person name="Sun Y.H."/>
            <person name="Ni S.B."/>
            <person name="Chen W.B."/>
            <person name="Zhang X.C."/>
            <person name="Jiao Y.N."/>
            <person name="Eichler E.E."/>
            <person name="Li G.H."/>
            <person name="Liu X."/>
            <person name="Gao L.Z."/>
        </authorList>
    </citation>
    <scope>NUCLEOTIDE SEQUENCE [LARGE SCALE GENOMIC DNA]</scope>
    <source>
        <strain evidence="2">cv. GT1</strain>
        <tissue evidence="1">Leaf</tissue>
    </source>
</reference>
<comment type="caution">
    <text evidence="1">The sequence shown here is derived from an EMBL/GenBank/DDBJ whole genome shotgun (WGS) entry which is preliminary data.</text>
</comment>
<organism evidence="1 2">
    <name type="scientific">Hevea brasiliensis</name>
    <name type="common">Para rubber tree</name>
    <name type="synonym">Siphonia brasiliensis</name>
    <dbReference type="NCBI Taxonomy" id="3981"/>
    <lineage>
        <taxon>Eukaryota</taxon>
        <taxon>Viridiplantae</taxon>
        <taxon>Streptophyta</taxon>
        <taxon>Embryophyta</taxon>
        <taxon>Tracheophyta</taxon>
        <taxon>Spermatophyta</taxon>
        <taxon>Magnoliopsida</taxon>
        <taxon>eudicotyledons</taxon>
        <taxon>Gunneridae</taxon>
        <taxon>Pentapetalae</taxon>
        <taxon>rosids</taxon>
        <taxon>fabids</taxon>
        <taxon>Malpighiales</taxon>
        <taxon>Euphorbiaceae</taxon>
        <taxon>Crotonoideae</taxon>
        <taxon>Micrandreae</taxon>
        <taxon>Hevea</taxon>
    </lineage>
</organism>
<evidence type="ECO:0008006" key="3">
    <source>
        <dbReference type="Google" id="ProtNLM"/>
    </source>
</evidence>
<dbReference type="EMBL" id="JAAGAX010000005">
    <property type="protein sequence ID" value="KAF2316203.1"/>
    <property type="molecule type" value="Genomic_DNA"/>
</dbReference>
<keyword evidence="2" id="KW-1185">Reference proteome</keyword>
<gene>
    <name evidence="1" type="ORF">GH714_041544</name>
</gene>
<sequence length="155" mass="18225">MIALATLREMSTDFVKLEHFDGGNFLRWQKKMHFLLVTLKVVYVLNTPKPAENENETMQETCNKQKWDNGDEIYRGHILNGMPYALFDVYQNETTAKALWERLEQHSMHMDETIIVCSIINKLPLSWKDIKRAVKPKKEDMSIEQLAKHLCVEEE</sequence>
<dbReference type="PANTHER" id="PTHR47592">
    <property type="entry name" value="PBF68 PROTEIN"/>
    <property type="match status" value="1"/>
</dbReference>
<proteinExistence type="predicted"/>
<protein>
    <recommendedName>
        <fullName evidence="3">Retrotransposon Copia-like N-terminal domain-containing protein</fullName>
    </recommendedName>
</protein>
<evidence type="ECO:0000313" key="2">
    <source>
        <dbReference type="Proteomes" id="UP000467840"/>
    </source>
</evidence>
<evidence type="ECO:0000313" key="1">
    <source>
        <dbReference type="EMBL" id="KAF2316203.1"/>
    </source>
</evidence>